<feature type="transmembrane region" description="Helical" evidence="7">
    <location>
        <begin position="194"/>
        <end position="216"/>
    </location>
</feature>
<dbReference type="SUPFAM" id="SSF53474">
    <property type="entry name" value="alpha/beta-Hydrolases"/>
    <property type="match status" value="1"/>
</dbReference>
<name>A0A8S9ZK14_9BILA</name>
<evidence type="ECO:0000256" key="3">
    <source>
        <dbReference type="ARBA" id="ARBA00022670"/>
    </source>
</evidence>
<dbReference type="Gene3D" id="1.10.3730.20">
    <property type="match status" value="1"/>
</dbReference>
<evidence type="ECO:0000256" key="2">
    <source>
        <dbReference type="ARBA" id="ARBA00022645"/>
    </source>
</evidence>
<dbReference type="Proteomes" id="UP000605970">
    <property type="component" value="Unassembled WGS sequence"/>
</dbReference>
<dbReference type="EMBL" id="JABEBT010000075">
    <property type="protein sequence ID" value="KAF7633524.1"/>
    <property type="molecule type" value="Genomic_DNA"/>
</dbReference>
<dbReference type="SUPFAM" id="SSF103481">
    <property type="entry name" value="Multidrug resistance efflux transporter EmrE"/>
    <property type="match status" value="1"/>
</dbReference>
<feature type="transmembrane region" description="Helical" evidence="7">
    <location>
        <begin position="140"/>
        <end position="158"/>
    </location>
</feature>
<comment type="similarity">
    <text evidence="1">Belongs to the peptidase S10 family.</text>
</comment>
<evidence type="ECO:0000256" key="7">
    <source>
        <dbReference type="SAM" id="Phobius"/>
    </source>
</evidence>
<keyword evidence="2" id="KW-0121">Carboxypeptidase</keyword>
<dbReference type="OrthoDB" id="10062838at2759"/>
<feature type="transmembrane region" description="Helical" evidence="7">
    <location>
        <begin position="115"/>
        <end position="134"/>
    </location>
</feature>
<gene>
    <name evidence="8" type="ORF">Mgra_00007105</name>
</gene>
<keyword evidence="4" id="KW-0732">Signal</keyword>
<sequence length="530" mass="59284">MEHSENTNENIIKTDPEKKDLKPHFFWSFITIFAVAISTGYGSQVKYSLLNDNPKHFFAPYTMMWFNNCCLVICFPVYLFYEKVIKKSQHSISQITCSSAHLFSGKDGSFKFSSFLFKELFFLFLYVCGNYSYALSLGKITSSAALVIRSFEVSVVYIFGRIVLKDKFNIFKTIAVFLAIFGVIFIALDKEFAANIFGFLLVVFSFFNIATIFGVAALGPLSIVIGILCGIPISICYFNISATKKFHYVLTVSKRNPTSDPVIVWFNGGPGASSLLGMFNEIGPYLISNDGKNLIENVHSWNNHATVLFIETPAGAGFSYATDKNYTNNDDQGLLIGNGMLSQDLNLKSALIYAYAHGVVEERIWLDFNKKCCNGSLENFDIEQWDDNCLNQAYDIANSFANNNMNIWNIYPDFCDGNKSTSGGYDQSPNACISDEARVNYMNNPDLLKALHIPTNLNLTWATGSQIVSKNYNIKTPKTPWVYAGQTAGIKTEYEGLTFITVIRAGHSVPQGAPGRSEYFLNQFLNNKPI</sequence>
<protein>
    <submittedName>
        <fullName evidence="8">Uncharacterized protein</fullName>
    </submittedName>
</protein>
<keyword evidence="7" id="KW-1133">Transmembrane helix</keyword>
<dbReference type="Gene3D" id="3.40.50.1820">
    <property type="entry name" value="alpha/beta hydrolase"/>
    <property type="match status" value="2"/>
</dbReference>
<evidence type="ECO:0000256" key="1">
    <source>
        <dbReference type="ARBA" id="ARBA00009431"/>
    </source>
</evidence>
<dbReference type="InterPro" id="IPR029058">
    <property type="entry name" value="AB_hydrolase_fold"/>
</dbReference>
<keyword evidence="5" id="KW-0378">Hydrolase</keyword>
<dbReference type="InterPro" id="IPR037185">
    <property type="entry name" value="EmrE-like"/>
</dbReference>
<dbReference type="PANTHER" id="PTHR11802:SF3">
    <property type="entry name" value="RETINOID-INDUCIBLE SERINE CARBOXYPEPTIDASE"/>
    <property type="match status" value="1"/>
</dbReference>
<dbReference type="PRINTS" id="PR00724">
    <property type="entry name" value="CRBOXYPTASEC"/>
</dbReference>
<evidence type="ECO:0000313" key="8">
    <source>
        <dbReference type="EMBL" id="KAF7633524.1"/>
    </source>
</evidence>
<feature type="transmembrane region" description="Helical" evidence="7">
    <location>
        <begin position="25"/>
        <end position="43"/>
    </location>
</feature>
<dbReference type="InterPro" id="IPR001563">
    <property type="entry name" value="Peptidase_S10"/>
</dbReference>
<feature type="transmembrane region" description="Helical" evidence="7">
    <location>
        <begin position="63"/>
        <end position="81"/>
    </location>
</feature>
<keyword evidence="6" id="KW-0325">Glycoprotein</keyword>
<feature type="transmembrane region" description="Helical" evidence="7">
    <location>
        <begin position="170"/>
        <end position="188"/>
    </location>
</feature>
<dbReference type="AlphaFoldDB" id="A0A8S9ZK14"/>
<evidence type="ECO:0000256" key="5">
    <source>
        <dbReference type="ARBA" id="ARBA00022801"/>
    </source>
</evidence>
<keyword evidence="7" id="KW-0472">Membrane</keyword>
<accession>A0A8S9ZK14</accession>
<reference evidence="8" key="1">
    <citation type="journal article" date="2020" name="Ecol. Evol.">
        <title>Genome structure and content of the rice root-knot nematode (Meloidogyne graminicola).</title>
        <authorList>
            <person name="Phan N.T."/>
            <person name="Danchin E.G.J."/>
            <person name="Klopp C."/>
            <person name="Perfus-Barbeoch L."/>
            <person name="Kozlowski D.K."/>
            <person name="Koutsovoulos G.D."/>
            <person name="Lopez-Roques C."/>
            <person name="Bouchez O."/>
            <person name="Zahm M."/>
            <person name="Besnard G."/>
            <person name="Bellafiore S."/>
        </authorList>
    </citation>
    <scope>NUCLEOTIDE SEQUENCE</scope>
    <source>
        <strain evidence="8">VN-18</strain>
    </source>
</reference>
<comment type="caution">
    <text evidence="8">The sequence shown here is derived from an EMBL/GenBank/DDBJ whole genome shotgun (WGS) entry which is preliminary data.</text>
</comment>
<keyword evidence="7" id="KW-0812">Transmembrane</keyword>
<dbReference type="PANTHER" id="PTHR11802">
    <property type="entry name" value="SERINE PROTEASE FAMILY S10 SERINE CARBOXYPEPTIDASE"/>
    <property type="match status" value="1"/>
</dbReference>
<dbReference type="GO" id="GO:0006508">
    <property type="term" value="P:proteolysis"/>
    <property type="evidence" value="ECO:0007669"/>
    <property type="project" value="UniProtKB-KW"/>
</dbReference>
<evidence type="ECO:0000313" key="9">
    <source>
        <dbReference type="Proteomes" id="UP000605970"/>
    </source>
</evidence>
<feature type="transmembrane region" description="Helical" evidence="7">
    <location>
        <begin position="223"/>
        <end position="240"/>
    </location>
</feature>
<dbReference type="Pfam" id="PF00450">
    <property type="entry name" value="Peptidase_S10"/>
    <property type="match status" value="2"/>
</dbReference>
<evidence type="ECO:0000256" key="4">
    <source>
        <dbReference type="ARBA" id="ARBA00022729"/>
    </source>
</evidence>
<keyword evidence="3" id="KW-0645">Protease</keyword>
<dbReference type="GO" id="GO:0004185">
    <property type="term" value="F:serine-type carboxypeptidase activity"/>
    <property type="evidence" value="ECO:0007669"/>
    <property type="project" value="InterPro"/>
</dbReference>
<keyword evidence="9" id="KW-1185">Reference proteome</keyword>
<proteinExistence type="inferred from homology"/>
<organism evidence="8 9">
    <name type="scientific">Meloidogyne graminicola</name>
    <dbReference type="NCBI Taxonomy" id="189291"/>
    <lineage>
        <taxon>Eukaryota</taxon>
        <taxon>Metazoa</taxon>
        <taxon>Ecdysozoa</taxon>
        <taxon>Nematoda</taxon>
        <taxon>Chromadorea</taxon>
        <taxon>Rhabditida</taxon>
        <taxon>Tylenchina</taxon>
        <taxon>Tylenchomorpha</taxon>
        <taxon>Tylenchoidea</taxon>
        <taxon>Meloidogynidae</taxon>
        <taxon>Meloidogyninae</taxon>
        <taxon>Meloidogyne</taxon>
    </lineage>
</organism>
<evidence type="ECO:0000256" key="6">
    <source>
        <dbReference type="ARBA" id="ARBA00023180"/>
    </source>
</evidence>